<comment type="subcellular location">
    <subcellularLocation>
        <location evidence="1 6">Cell membrane</location>
        <topology evidence="1 6">Multi-pass membrane protein</topology>
    </subcellularLocation>
</comment>
<sequence>MTEASQTAAQPLTARLDRVGIVVAVIAIFGMDWQSFATLKPNRLISGQGLSLAQSLPTLWAAIGIGLLSIATIVAVLRTGALLRLAVGIGSLLLLAVLIGIVPATVVPPDNSYARVSPAAGFWLMAFAFAVLTTDAIAKLQLGPLARLAMLAGAAIAVALILGSGHWDGLSILKEYATNAQKFWREGAKHIELALGSLAAAVVIGLPLGIACHRNATLRGITLPVLNIIQTVPSMAMYGLMIVPLGLLAAWSPLAASLGIRGIGTAPALIALFLYSLLPVVANTVVGLGEVRRSVVEAAEGMGMTKLQRLFQVELPLALPVILTGIRIVLVQNIGLVTIAALIGGGGFGTFVFQGIGQAATDLVLLGAVPTIALAFTAAILLDAAIELSERRRL</sequence>
<keyword evidence="2 6" id="KW-0813">Transport</keyword>
<feature type="transmembrane region" description="Helical" evidence="6">
    <location>
        <begin position="193"/>
        <end position="213"/>
    </location>
</feature>
<dbReference type="PROSITE" id="PS50928">
    <property type="entry name" value="ABC_TM1"/>
    <property type="match status" value="1"/>
</dbReference>
<evidence type="ECO:0000259" key="7">
    <source>
        <dbReference type="PROSITE" id="PS50928"/>
    </source>
</evidence>
<feature type="transmembrane region" description="Helical" evidence="6">
    <location>
        <begin position="145"/>
        <end position="167"/>
    </location>
</feature>
<proteinExistence type="inferred from homology"/>
<gene>
    <name evidence="8" type="ORF">ABIE08_003786</name>
</gene>
<dbReference type="InterPro" id="IPR000515">
    <property type="entry name" value="MetI-like"/>
</dbReference>
<organism evidence="8 9">
    <name type="scientific">Kaistia defluvii</name>
    <dbReference type="NCBI Taxonomy" id="410841"/>
    <lineage>
        <taxon>Bacteria</taxon>
        <taxon>Pseudomonadati</taxon>
        <taxon>Pseudomonadota</taxon>
        <taxon>Alphaproteobacteria</taxon>
        <taxon>Hyphomicrobiales</taxon>
        <taxon>Kaistiaceae</taxon>
        <taxon>Kaistia</taxon>
    </lineage>
</organism>
<feature type="transmembrane region" description="Helical" evidence="6">
    <location>
        <begin position="363"/>
        <end position="386"/>
    </location>
</feature>
<name>A0ABV2R3L3_9HYPH</name>
<evidence type="ECO:0000256" key="6">
    <source>
        <dbReference type="RuleBase" id="RU363032"/>
    </source>
</evidence>
<accession>A0ABV2R3L3</accession>
<feature type="transmembrane region" description="Helical" evidence="6">
    <location>
        <begin position="336"/>
        <end position="356"/>
    </location>
</feature>
<dbReference type="InterPro" id="IPR035906">
    <property type="entry name" value="MetI-like_sf"/>
</dbReference>
<dbReference type="SUPFAM" id="SSF161098">
    <property type="entry name" value="MetI-like"/>
    <property type="match status" value="1"/>
</dbReference>
<dbReference type="EMBL" id="JBEPSM010000003">
    <property type="protein sequence ID" value="MET4635835.1"/>
    <property type="molecule type" value="Genomic_DNA"/>
</dbReference>
<comment type="similarity">
    <text evidence="6">Belongs to the binding-protein-dependent transport system permease family.</text>
</comment>
<keyword evidence="5 6" id="KW-0472">Membrane</keyword>
<dbReference type="InterPro" id="IPR051204">
    <property type="entry name" value="ABC_transp_perm/SBD"/>
</dbReference>
<dbReference type="Proteomes" id="UP001549321">
    <property type="component" value="Unassembled WGS sequence"/>
</dbReference>
<feature type="transmembrane region" description="Helical" evidence="6">
    <location>
        <begin position="225"/>
        <end position="248"/>
    </location>
</feature>
<feature type="transmembrane region" description="Helical" evidence="6">
    <location>
        <begin position="85"/>
        <end position="107"/>
    </location>
</feature>
<evidence type="ECO:0000256" key="1">
    <source>
        <dbReference type="ARBA" id="ARBA00004651"/>
    </source>
</evidence>
<evidence type="ECO:0000256" key="3">
    <source>
        <dbReference type="ARBA" id="ARBA00022692"/>
    </source>
</evidence>
<feature type="transmembrane region" description="Helical" evidence="6">
    <location>
        <begin position="268"/>
        <end position="289"/>
    </location>
</feature>
<protein>
    <submittedName>
        <fullName evidence="8">Osmoprotectant transport system permease protein</fullName>
    </submittedName>
</protein>
<keyword evidence="3 6" id="KW-0812">Transmembrane</keyword>
<reference evidence="8 9" key="1">
    <citation type="submission" date="2024-06" db="EMBL/GenBank/DDBJ databases">
        <title>Sorghum-associated microbial communities from plants grown in Nebraska, USA.</title>
        <authorList>
            <person name="Schachtman D."/>
        </authorList>
    </citation>
    <scope>NUCLEOTIDE SEQUENCE [LARGE SCALE GENOMIC DNA]</scope>
    <source>
        <strain evidence="8 9">3207</strain>
    </source>
</reference>
<keyword evidence="4 6" id="KW-1133">Transmembrane helix</keyword>
<feature type="transmembrane region" description="Helical" evidence="6">
    <location>
        <begin position="59"/>
        <end position="78"/>
    </location>
</feature>
<evidence type="ECO:0000256" key="4">
    <source>
        <dbReference type="ARBA" id="ARBA00022989"/>
    </source>
</evidence>
<comment type="caution">
    <text evidence="8">The sequence shown here is derived from an EMBL/GenBank/DDBJ whole genome shotgun (WGS) entry which is preliminary data.</text>
</comment>
<evidence type="ECO:0000313" key="8">
    <source>
        <dbReference type="EMBL" id="MET4635835.1"/>
    </source>
</evidence>
<dbReference type="PANTHER" id="PTHR30177">
    <property type="entry name" value="GLYCINE BETAINE/L-PROLINE TRANSPORT SYSTEM PERMEASE PROTEIN PROW"/>
    <property type="match status" value="1"/>
</dbReference>
<feature type="transmembrane region" description="Helical" evidence="6">
    <location>
        <begin position="310"/>
        <end position="330"/>
    </location>
</feature>
<evidence type="ECO:0000256" key="2">
    <source>
        <dbReference type="ARBA" id="ARBA00022448"/>
    </source>
</evidence>
<feature type="transmembrane region" description="Helical" evidence="6">
    <location>
        <begin position="21"/>
        <end position="39"/>
    </location>
</feature>
<dbReference type="PANTHER" id="PTHR30177:SF30">
    <property type="entry name" value="GLYCINE BETAINE UPTAKE SYSTEM PERMEASE PROTEIN YEHY"/>
    <property type="match status" value="1"/>
</dbReference>
<dbReference type="CDD" id="cd06261">
    <property type="entry name" value="TM_PBP2"/>
    <property type="match status" value="1"/>
</dbReference>
<dbReference type="Gene3D" id="1.10.3720.10">
    <property type="entry name" value="MetI-like"/>
    <property type="match status" value="1"/>
</dbReference>
<dbReference type="Pfam" id="PF00528">
    <property type="entry name" value="BPD_transp_1"/>
    <property type="match status" value="1"/>
</dbReference>
<feature type="domain" description="ABC transmembrane type-1" evidence="7">
    <location>
        <begin position="187"/>
        <end position="382"/>
    </location>
</feature>
<keyword evidence="9" id="KW-1185">Reference proteome</keyword>
<evidence type="ECO:0000256" key="5">
    <source>
        <dbReference type="ARBA" id="ARBA00023136"/>
    </source>
</evidence>
<feature type="transmembrane region" description="Helical" evidence="6">
    <location>
        <begin position="119"/>
        <end position="138"/>
    </location>
</feature>
<evidence type="ECO:0000313" key="9">
    <source>
        <dbReference type="Proteomes" id="UP001549321"/>
    </source>
</evidence>